<dbReference type="InterPro" id="IPR002686">
    <property type="entry name" value="Transposase_17"/>
</dbReference>
<dbReference type="AlphaFoldDB" id="Q9HKW9"/>
<dbReference type="GO" id="GO:0004803">
    <property type="term" value="F:transposase activity"/>
    <property type="evidence" value="ECO:0007669"/>
    <property type="project" value="InterPro"/>
</dbReference>
<dbReference type="Pfam" id="PF01797">
    <property type="entry name" value="Y1_Tnp"/>
    <property type="match status" value="1"/>
</dbReference>
<protein>
    <submittedName>
        <fullName evidence="2">Transposase related protein</fullName>
    </submittedName>
</protein>
<dbReference type="GO" id="GO:0006313">
    <property type="term" value="P:DNA transposition"/>
    <property type="evidence" value="ECO:0007669"/>
    <property type="project" value="InterPro"/>
</dbReference>
<accession>Q9HKW9</accession>
<dbReference type="PaxDb" id="273075-Ta0474"/>
<reference evidence="2 3" key="1">
    <citation type="journal article" date="2000" name="Nature">
        <title>The genome sequence of the thermoacidophilic scavenger Thermoplasma acidophilum.</title>
        <authorList>
            <person name="Ruepp A."/>
            <person name="Graml W."/>
            <person name="Santos-Martinez M.L."/>
            <person name="Koretke K.K."/>
            <person name="Volker C."/>
            <person name="Mewes H.W."/>
            <person name="Frishman D."/>
            <person name="Stocker S."/>
            <person name="Lupas A.N."/>
            <person name="Baumeister W."/>
        </authorList>
    </citation>
    <scope>NUCLEOTIDE SEQUENCE [LARGE SCALE GENOMIC DNA]</scope>
    <source>
        <strain evidence="3">ATCC 25905 / DSM 1728 / JCM 9062 / NBRC 15155 / AMRC-C165</strain>
    </source>
</reference>
<dbReference type="EnsemblBacteria" id="CAC11616">
    <property type="protein sequence ID" value="CAC11616"/>
    <property type="gene ID" value="CAC11616"/>
</dbReference>
<dbReference type="Gene3D" id="3.30.70.1290">
    <property type="entry name" value="Transposase IS200-like"/>
    <property type="match status" value="1"/>
</dbReference>
<dbReference type="SUPFAM" id="SSF143422">
    <property type="entry name" value="Transposase IS200-like"/>
    <property type="match status" value="1"/>
</dbReference>
<dbReference type="EMBL" id="AL445064">
    <property type="protein sequence ID" value="CAC11616.1"/>
    <property type="molecule type" value="Genomic_DNA"/>
</dbReference>
<dbReference type="HOGENOM" id="CLU_101320_2_0_2"/>
<evidence type="ECO:0000313" key="3">
    <source>
        <dbReference type="Proteomes" id="UP000001024"/>
    </source>
</evidence>
<dbReference type="InterPro" id="IPR036515">
    <property type="entry name" value="Transposase_17_sf"/>
</dbReference>
<dbReference type="Proteomes" id="UP000001024">
    <property type="component" value="Chromosome"/>
</dbReference>
<dbReference type="NCBIfam" id="NF033573">
    <property type="entry name" value="transpos_IS200"/>
    <property type="match status" value="1"/>
</dbReference>
<keyword evidence="3" id="KW-1185">Reference proteome</keyword>
<dbReference type="SMART" id="SM01321">
    <property type="entry name" value="Y1_Tnp"/>
    <property type="match status" value="1"/>
</dbReference>
<proteinExistence type="predicted"/>
<dbReference type="PANTHER" id="PTHR33360">
    <property type="entry name" value="TRANSPOSASE FOR INSERTION SEQUENCE ELEMENT IS200"/>
    <property type="match status" value="1"/>
</dbReference>
<dbReference type="BRENDA" id="2.7.7.B22">
    <property type="organism ID" value="6324"/>
</dbReference>
<sequence length="137" mass="16379">MEISNVEKEYHHEPHLVYSCQYHVIFCPKYRRKVLVDGIDKRLKELILEKQNEYQYKILEMEVMPDHVHLLIDVDPRMGVYHVVNRIKGYTSRVLRAEFPELRKRLPTLWTHSKFISSVGAVTLEVVQKYIEDQKGK</sequence>
<evidence type="ECO:0000259" key="1">
    <source>
        <dbReference type="SMART" id="SM01321"/>
    </source>
</evidence>
<dbReference type="RefSeq" id="WP_010900901.1">
    <property type="nucleotide sequence ID" value="NC_002578.1"/>
</dbReference>
<feature type="domain" description="Transposase IS200-like" evidence="1">
    <location>
        <begin position="17"/>
        <end position="134"/>
    </location>
</feature>
<name>Q9HKW9_THEAC</name>
<dbReference type="GO" id="GO:0003677">
    <property type="term" value="F:DNA binding"/>
    <property type="evidence" value="ECO:0007669"/>
    <property type="project" value="InterPro"/>
</dbReference>
<dbReference type="STRING" id="273075.gene:9571694"/>
<gene>
    <name evidence="2" type="ordered locus">Ta0474</name>
</gene>
<evidence type="ECO:0000313" key="2">
    <source>
        <dbReference type="EMBL" id="CAC11616.1"/>
    </source>
</evidence>
<dbReference type="InParanoid" id="Q9HKW9"/>
<organism evidence="2 3">
    <name type="scientific">Thermoplasma acidophilum (strain ATCC 25905 / DSM 1728 / JCM 9062 / NBRC 15155 / AMRC-C165)</name>
    <dbReference type="NCBI Taxonomy" id="273075"/>
    <lineage>
        <taxon>Archaea</taxon>
        <taxon>Methanobacteriati</taxon>
        <taxon>Thermoplasmatota</taxon>
        <taxon>Thermoplasmata</taxon>
        <taxon>Thermoplasmatales</taxon>
        <taxon>Thermoplasmataceae</taxon>
        <taxon>Thermoplasma</taxon>
    </lineage>
</organism>
<dbReference type="OrthoDB" id="92826at2157"/>
<dbReference type="KEGG" id="tac:Ta0474"/>
<dbReference type="PANTHER" id="PTHR33360:SF2">
    <property type="entry name" value="TRANSPOSASE FOR INSERTION SEQUENCE ELEMENT IS200"/>
    <property type="match status" value="1"/>
</dbReference>
<dbReference type="eggNOG" id="arCOG02759">
    <property type="taxonomic scope" value="Archaea"/>
</dbReference>